<evidence type="ECO:0000256" key="1">
    <source>
        <dbReference type="SAM" id="MobiDB-lite"/>
    </source>
</evidence>
<dbReference type="AlphaFoldDB" id="A0AAW0TP98"/>
<reference evidence="2 3" key="1">
    <citation type="submission" date="2023-03" db="EMBL/GenBank/DDBJ databases">
        <title>High-quality genome of Scylla paramamosain provides insights in environmental adaptation.</title>
        <authorList>
            <person name="Zhang L."/>
        </authorList>
    </citation>
    <scope>NUCLEOTIDE SEQUENCE [LARGE SCALE GENOMIC DNA]</scope>
    <source>
        <strain evidence="2">LZ_2023a</strain>
        <tissue evidence="2">Muscle</tissue>
    </source>
</reference>
<name>A0AAW0TP98_SCYPA</name>
<evidence type="ECO:0000313" key="2">
    <source>
        <dbReference type="EMBL" id="KAK8388462.1"/>
    </source>
</evidence>
<proteinExistence type="predicted"/>
<gene>
    <name evidence="2" type="ORF">O3P69_020444</name>
</gene>
<organism evidence="2 3">
    <name type="scientific">Scylla paramamosain</name>
    <name type="common">Mud crab</name>
    <dbReference type="NCBI Taxonomy" id="85552"/>
    <lineage>
        <taxon>Eukaryota</taxon>
        <taxon>Metazoa</taxon>
        <taxon>Ecdysozoa</taxon>
        <taxon>Arthropoda</taxon>
        <taxon>Crustacea</taxon>
        <taxon>Multicrustacea</taxon>
        <taxon>Malacostraca</taxon>
        <taxon>Eumalacostraca</taxon>
        <taxon>Eucarida</taxon>
        <taxon>Decapoda</taxon>
        <taxon>Pleocyemata</taxon>
        <taxon>Brachyura</taxon>
        <taxon>Eubrachyura</taxon>
        <taxon>Portunoidea</taxon>
        <taxon>Portunidae</taxon>
        <taxon>Portuninae</taxon>
        <taxon>Scylla</taxon>
    </lineage>
</organism>
<comment type="caution">
    <text evidence="2">The sequence shown here is derived from an EMBL/GenBank/DDBJ whole genome shotgun (WGS) entry which is preliminary data.</text>
</comment>
<feature type="region of interest" description="Disordered" evidence="1">
    <location>
        <begin position="58"/>
        <end position="82"/>
    </location>
</feature>
<protein>
    <submittedName>
        <fullName evidence="2">Uncharacterized protein</fullName>
    </submittedName>
</protein>
<dbReference type="Proteomes" id="UP001487740">
    <property type="component" value="Unassembled WGS sequence"/>
</dbReference>
<evidence type="ECO:0000313" key="3">
    <source>
        <dbReference type="Proteomes" id="UP001487740"/>
    </source>
</evidence>
<dbReference type="EMBL" id="JARAKH010000028">
    <property type="protein sequence ID" value="KAK8388462.1"/>
    <property type="molecule type" value="Genomic_DNA"/>
</dbReference>
<sequence length="195" mass="21288">MAVLEVLDRVLKQSKRLPPRHQCGSSSGCVKVHFPGILEELSCFRVWSGTCVPSGVTRGASASSSPGRHHHHHAQLPARSRSSPWCHESASLMALIHGTFTQVTQRELQQDGARNSDVTERRCSKLGVATHMLRSSPVLLAVQIITASGSLTNSVECVTAERLNDLECTLRQLPESHEITEATRRLARLGLPTSN</sequence>
<accession>A0AAW0TP98</accession>
<keyword evidence="3" id="KW-1185">Reference proteome</keyword>